<dbReference type="Pfam" id="PF00400">
    <property type="entry name" value="WD40"/>
    <property type="match status" value="2"/>
</dbReference>
<dbReference type="AlphaFoldDB" id="A0A9D4YX95"/>
<dbReference type="SMART" id="SM00320">
    <property type="entry name" value="WD40"/>
    <property type="match status" value="5"/>
</dbReference>
<evidence type="ECO:0000313" key="9">
    <source>
        <dbReference type="Proteomes" id="UP001055712"/>
    </source>
</evidence>
<keyword evidence="9" id="KW-1185">Reference proteome</keyword>
<evidence type="ECO:0000313" key="8">
    <source>
        <dbReference type="EMBL" id="KAI3431641.1"/>
    </source>
</evidence>
<dbReference type="InterPro" id="IPR037850">
    <property type="entry name" value="RBBP5/Swd1"/>
</dbReference>
<protein>
    <submittedName>
        <fullName evidence="8">Uncharacterized protein</fullName>
    </submittedName>
</protein>
<gene>
    <name evidence="8" type="ORF">D9Q98_004688</name>
</gene>
<dbReference type="Gene3D" id="2.130.10.10">
    <property type="entry name" value="YVTN repeat-like/Quinoprotein amine dehydrogenase"/>
    <property type="match status" value="2"/>
</dbReference>
<dbReference type="PANTHER" id="PTHR44040:SF1">
    <property type="entry name" value="RETINOBLASTOMA-BINDING PROTEIN 5"/>
    <property type="match status" value="1"/>
</dbReference>
<keyword evidence="4" id="KW-0539">Nucleus</keyword>
<evidence type="ECO:0000256" key="4">
    <source>
        <dbReference type="ARBA" id="ARBA00023242"/>
    </source>
</evidence>
<sequence>MSAMLMDVEDLVGLPERVEEQLSEVAACCLAFNRWGTLLAAGSMDGTVALYDYQTRGVGASLINGHKPGSHVSALLWSNDGHTLLSGARDGSLVAWQVASGQVQQVVALPSSSGAVTHLAWAHGYNQSSGHQGQRQEQDEVLVSMAAGPAVLLRVSDGLQQQLPVICIDGDFKQANGVAEPASCSGQVAVPSHDGALIYAGTRGAVMVLRRSDLALLDVIKVDGGPRILSLQLDRSGRRLLLTATDSHIRIFLLHRPGDRQLLRGQQRLALAAARKAAGGEPGNPAAPAAQQPLAPADWQVHSLESAAAAAAAAASAPASRRHKNSLFFDDSSAWLTWHLDFTPELSRRQWKCAAFTPDGEYFASALEGGGQLYLYEADAESRMSSVLEAQGTRGGVTALCWHPSAAPMQLLAVDGGGTINIWAKAFTENWSAFAPDFAELHRNEVYVEPEDEFDMNPRPAESAGLKGQQAGGGCCEQEEAEDVDIGMPAPWQQDAAAQLGLSPDRLPLMHLPLVLNMPASGRRASDVAAAAPSPAAERGEFNAAEGPLFDEVQRELAAAREQARTAELKTAEAVKQAHVELDRSQRLAGRAAELRRALSVETPQGPPTCPRCRSGLLQLAERLARHAASLEEESKREEAKACYLASEAEHLEALSLEKQKRVNELEEEQRKAAEAKHREAAKLGEAGLEIEAQAVALAQEADLRAVRLELHFPKAEQAVQHVETVRNAVIQGAKALMQRASEKAAKSLEATRAAKNVFDQSGLEAHQTTTTPSLPTQRLSKDLDRTEKGIAAAELHAAQLAEEARRKTEHAGLLKRAAESKAAHMGRLQADAAQARTKEEEALQHAQRCGEAASRRAGDRMAEQWLALKASPEWQTLARRFPETLLDLMAAAKDCVQPGADA</sequence>
<comment type="caution">
    <text evidence="8">The sequence shown here is derived from an EMBL/GenBank/DDBJ whole genome shotgun (WGS) entry which is preliminary data.</text>
</comment>
<feature type="repeat" description="WD" evidence="5">
    <location>
        <begin position="72"/>
        <end position="106"/>
    </location>
</feature>
<dbReference type="PANTHER" id="PTHR44040">
    <property type="entry name" value="RETINOBLASTOMA-BINDING PROTEIN 5"/>
    <property type="match status" value="1"/>
</dbReference>
<keyword evidence="3" id="KW-0677">Repeat</keyword>
<dbReference type="EMBL" id="SIDB01000006">
    <property type="protein sequence ID" value="KAI3431641.1"/>
    <property type="molecule type" value="Genomic_DNA"/>
</dbReference>
<feature type="compositionally biased region" description="Polar residues" evidence="7">
    <location>
        <begin position="767"/>
        <end position="779"/>
    </location>
</feature>
<dbReference type="Proteomes" id="UP001055712">
    <property type="component" value="Unassembled WGS sequence"/>
</dbReference>
<feature type="coiled-coil region" evidence="6">
    <location>
        <begin position="550"/>
        <end position="577"/>
    </location>
</feature>
<feature type="region of interest" description="Disordered" evidence="7">
    <location>
        <begin position="760"/>
        <end position="779"/>
    </location>
</feature>
<name>A0A9D4YX95_CHLVU</name>
<dbReference type="PROSITE" id="PS50082">
    <property type="entry name" value="WD_REPEATS_2"/>
    <property type="match status" value="1"/>
</dbReference>
<dbReference type="GO" id="GO:0048188">
    <property type="term" value="C:Set1C/COMPASS complex"/>
    <property type="evidence" value="ECO:0007669"/>
    <property type="project" value="InterPro"/>
</dbReference>
<accession>A0A9D4YX95</accession>
<reference evidence="8" key="1">
    <citation type="journal article" date="2019" name="Plant J.">
        <title>Chlorella vulgaris genome assembly and annotation reveals the molecular basis for metabolic acclimation to high light conditions.</title>
        <authorList>
            <person name="Cecchin M."/>
            <person name="Marcolungo L."/>
            <person name="Rossato M."/>
            <person name="Girolomoni L."/>
            <person name="Cosentino E."/>
            <person name="Cuine S."/>
            <person name="Li-Beisson Y."/>
            <person name="Delledonne M."/>
            <person name="Ballottari M."/>
        </authorList>
    </citation>
    <scope>NUCLEOTIDE SEQUENCE</scope>
    <source>
        <strain evidence="8">211/11P</strain>
    </source>
</reference>
<organism evidence="8 9">
    <name type="scientific">Chlorella vulgaris</name>
    <name type="common">Green alga</name>
    <dbReference type="NCBI Taxonomy" id="3077"/>
    <lineage>
        <taxon>Eukaryota</taxon>
        <taxon>Viridiplantae</taxon>
        <taxon>Chlorophyta</taxon>
        <taxon>core chlorophytes</taxon>
        <taxon>Trebouxiophyceae</taxon>
        <taxon>Chlorellales</taxon>
        <taxon>Chlorellaceae</taxon>
        <taxon>Chlorella clade</taxon>
        <taxon>Chlorella</taxon>
    </lineage>
</organism>
<proteinExistence type="predicted"/>
<evidence type="ECO:0000256" key="5">
    <source>
        <dbReference type="PROSITE-ProRule" id="PRU00221"/>
    </source>
</evidence>
<evidence type="ECO:0000256" key="3">
    <source>
        <dbReference type="ARBA" id="ARBA00022737"/>
    </source>
</evidence>
<keyword evidence="6" id="KW-0175">Coiled coil</keyword>
<evidence type="ECO:0000256" key="2">
    <source>
        <dbReference type="ARBA" id="ARBA00022574"/>
    </source>
</evidence>
<feature type="coiled-coil region" evidence="6">
    <location>
        <begin position="614"/>
        <end position="684"/>
    </location>
</feature>
<evidence type="ECO:0000256" key="7">
    <source>
        <dbReference type="SAM" id="MobiDB-lite"/>
    </source>
</evidence>
<dbReference type="OrthoDB" id="196858at2759"/>
<reference evidence="8" key="2">
    <citation type="submission" date="2020-11" db="EMBL/GenBank/DDBJ databases">
        <authorList>
            <person name="Cecchin M."/>
            <person name="Marcolungo L."/>
            <person name="Rossato M."/>
            <person name="Girolomoni L."/>
            <person name="Cosentino E."/>
            <person name="Cuine S."/>
            <person name="Li-Beisson Y."/>
            <person name="Delledonne M."/>
            <person name="Ballottari M."/>
        </authorList>
    </citation>
    <scope>NUCLEOTIDE SEQUENCE</scope>
    <source>
        <strain evidence="8">211/11P</strain>
        <tissue evidence="8">Whole cell</tissue>
    </source>
</reference>
<dbReference type="SUPFAM" id="SSF50978">
    <property type="entry name" value="WD40 repeat-like"/>
    <property type="match status" value="1"/>
</dbReference>
<evidence type="ECO:0000256" key="1">
    <source>
        <dbReference type="ARBA" id="ARBA00004123"/>
    </source>
</evidence>
<dbReference type="InterPro" id="IPR036322">
    <property type="entry name" value="WD40_repeat_dom_sf"/>
</dbReference>
<evidence type="ECO:0000256" key="6">
    <source>
        <dbReference type="SAM" id="Coils"/>
    </source>
</evidence>
<dbReference type="InterPro" id="IPR001680">
    <property type="entry name" value="WD40_rpt"/>
</dbReference>
<keyword evidence="2 5" id="KW-0853">WD repeat</keyword>
<dbReference type="InterPro" id="IPR015943">
    <property type="entry name" value="WD40/YVTN_repeat-like_dom_sf"/>
</dbReference>
<feature type="region of interest" description="Disordered" evidence="7">
    <location>
        <begin position="275"/>
        <end position="295"/>
    </location>
</feature>
<comment type="subcellular location">
    <subcellularLocation>
        <location evidence="1">Nucleus</location>
    </subcellularLocation>
</comment>